<accession>A0ABY4EZK7</accession>
<dbReference type="InterPro" id="IPR018062">
    <property type="entry name" value="HTH_AraC-typ_CS"/>
</dbReference>
<keyword evidence="3" id="KW-0804">Transcription</keyword>
<evidence type="ECO:0000256" key="1">
    <source>
        <dbReference type="ARBA" id="ARBA00023015"/>
    </source>
</evidence>
<protein>
    <submittedName>
        <fullName evidence="7">Response regulator</fullName>
    </submittedName>
</protein>
<dbReference type="InterPro" id="IPR009057">
    <property type="entry name" value="Homeodomain-like_sf"/>
</dbReference>
<dbReference type="Pfam" id="PF17853">
    <property type="entry name" value="GGDEF_2"/>
    <property type="match status" value="1"/>
</dbReference>
<sequence length="508" mass="59162">MVNVMLVDDEAMEREGIRMILERNRSNAEIIAEARTGNQAVEQALLHQPDIIFMDIKMPEMDGLAAIEKILAELPSTKCIMVSAFDTFQYAKQAMSFGIKEYLLKPSKILEVLEAYDRMVDELVERQDMDTKLEQASSLVEMEFILTLMMDHVHDFDTDEWMKGLQIGDSRVFAAVLSFKSDRKHVDRAIKSEWYRIVKDHLMSQNSRILMGPFTGFQLPVLVIYDDQNLAQFARDTLQLLQTHLHDCQLFIGVGAVIETLAEFPRSYEEALYALEEVHFHPSAKYQVYHEKMTEKRKGYKRMEVEKQLLEAIKTGDSQTGAQLFDRYFLSIQQHANHQLPSMRKSLEHFFIILTRTMEEIGLDQDMQLNLDRFDTSSQIKEVAKSHLQKAIRLMNEWRSDGVQGLLLQAKDYIHKHFKENIMLDEVAEEVGLSSYYLSKLFKEHFHLTFVEYVTHIRLEKAKDLLLDDEMPLKEIALTIGYRDPNYFSRVFKKEIGISPSEHRKNST</sequence>
<dbReference type="SUPFAM" id="SSF46689">
    <property type="entry name" value="Homeodomain-like"/>
    <property type="match status" value="2"/>
</dbReference>
<dbReference type="Pfam" id="PF00072">
    <property type="entry name" value="Response_reg"/>
    <property type="match status" value="1"/>
</dbReference>
<dbReference type="InterPro" id="IPR020449">
    <property type="entry name" value="Tscrpt_reg_AraC-type_HTH"/>
</dbReference>
<dbReference type="PANTHER" id="PTHR43280">
    <property type="entry name" value="ARAC-FAMILY TRANSCRIPTIONAL REGULATOR"/>
    <property type="match status" value="1"/>
</dbReference>
<feature type="modified residue" description="4-aspartylphosphate" evidence="4">
    <location>
        <position position="55"/>
    </location>
</feature>
<dbReference type="InterPro" id="IPR041522">
    <property type="entry name" value="CdaR_GGDEF"/>
</dbReference>
<dbReference type="PROSITE" id="PS00041">
    <property type="entry name" value="HTH_ARAC_FAMILY_1"/>
    <property type="match status" value="1"/>
</dbReference>
<evidence type="ECO:0000256" key="3">
    <source>
        <dbReference type="ARBA" id="ARBA00023163"/>
    </source>
</evidence>
<keyword evidence="2" id="KW-0238">DNA-binding</keyword>
<evidence type="ECO:0000259" key="5">
    <source>
        <dbReference type="PROSITE" id="PS01124"/>
    </source>
</evidence>
<dbReference type="PROSITE" id="PS50110">
    <property type="entry name" value="RESPONSE_REGULATORY"/>
    <property type="match status" value="1"/>
</dbReference>
<keyword evidence="4" id="KW-0597">Phosphoprotein</keyword>
<dbReference type="PANTHER" id="PTHR43280:SF10">
    <property type="entry name" value="REGULATORY PROTEIN POCR"/>
    <property type="match status" value="1"/>
</dbReference>
<gene>
    <name evidence="7" type="ORF">MUN88_03985</name>
</gene>
<evidence type="ECO:0000256" key="4">
    <source>
        <dbReference type="PROSITE-ProRule" id="PRU00169"/>
    </source>
</evidence>
<name>A0ABY4EZK7_9BACI</name>
<dbReference type="SMART" id="SM00448">
    <property type="entry name" value="REC"/>
    <property type="match status" value="1"/>
</dbReference>
<evidence type="ECO:0000259" key="6">
    <source>
        <dbReference type="PROSITE" id="PS50110"/>
    </source>
</evidence>
<dbReference type="Pfam" id="PF12833">
    <property type="entry name" value="HTH_18"/>
    <property type="match status" value="1"/>
</dbReference>
<evidence type="ECO:0000313" key="7">
    <source>
        <dbReference type="EMBL" id="UOQ49293.1"/>
    </source>
</evidence>
<dbReference type="Gene3D" id="3.40.50.2300">
    <property type="match status" value="1"/>
</dbReference>
<keyword evidence="1" id="KW-0805">Transcription regulation</keyword>
<dbReference type="InterPro" id="IPR011006">
    <property type="entry name" value="CheY-like_superfamily"/>
</dbReference>
<dbReference type="CDD" id="cd17536">
    <property type="entry name" value="REC_YesN-like"/>
    <property type="match status" value="1"/>
</dbReference>
<reference evidence="7 8" key="1">
    <citation type="submission" date="2022-04" db="EMBL/GenBank/DDBJ databases">
        <title>Gracilibacillus sp. isolated from saltern.</title>
        <authorList>
            <person name="Won M."/>
            <person name="Lee C.-M."/>
            <person name="Woen H.-Y."/>
            <person name="Kwon S.-W."/>
        </authorList>
    </citation>
    <scope>NUCLEOTIDE SEQUENCE [LARGE SCALE GENOMIC DNA]</scope>
    <source>
        <strain evidence="7 8">SSWR10-1</strain>
    </source>
</reference>
<organism evidence="7 8">
    <name type="scientific">Gracilibacillus caseinilyticus</name>
    <dbReference type="NCBI Taxonomy" id="2932256"/>
    <lineage>
        <taxon>Bacteria</taxon>
        <taxon>Bacillati</taxon>
        <taxon>Bacillota</taxon>
        <taxon>Bacilli</taxon>
        <taxon>Bacillales</taxon>
        <taxon>Bacillaceae</taxon>
        <taxon>Gracilibacillus</taxon>
    </lineage>
</organism>
<dbReference type="Proteomes" id="UP000831782">
    <property type="component" value="Chromosome"/>
</dbReference>
<dbReference type="Gene3D" id="1.10.10.60">
    <property type="entry name" value="Homeodomain-like"/>
    <property type="match status" value="2"/>
</dbReference>
<dbReference type="SUPFAM" id="SSF52172">
    <property type="entry name" value="CheY-like"/>
    <property type="match status" value="1"/>
</dbReference>
<dbReference type="InterPro" id="IPR018060">
    <property type="entry name" value="HTH_AraC"/>
</dbReference>
<proteinExistence type="predicted"/>
<dbReference type="PROSITE" id="PS01124">
    <property type="entry name" value="HTH_ARAC_FAMILY_2"/>
    <property type="match status" value="1"/>
</dbReference>
<dbReference type="RefSeq" id="WP_244721139.1">
    <property type="nucleotide sequence ID" value="NZ_CP095072.1"/>
</dbReference>
<feature type="domain" description="Response regulatory" evidence="6">
    <location>
        <begin position="3"/>
        <end position="120"/>
    </location>
</feature>
<dbReference type="SMART" id="SM00342">
    <property type="entry name" value="HTH_ARAC"/>
    <property type="match status" value="1"/>
</dbReference>
<dbReference type="EMBL" id="CP095072">
    <property type="protein sequence ID" value="UOQ49293.1"/>
    <property type="molecule type" value="Genomic_DNA"/>
</dbReference>
<dbReference type="InterPro" id="IPR001789">
    <property type="entry name" value="Sig_transdc_resp-reg_receiver"/>
</dbReference>
<keyword evidence="8" id="KW-1185">Reference proteome</keyword>
<evidence type="ECO:0000313" key="8">
    <source>
        <dbReference type="Proteomes" id="UP000831782"/>
    </source>
</evidence>
<evidence type="ECO:0000256" key="2">
    <source>
        <dbReference type="ARBA" id="ARBA00023125"/>
    </source>
</evidence>
<feature type="domain" description="HTH araC/xylS-type" evidence="5">
    <location>
        <begin position="408"/>
        <end position="506"/>
    </location>
</feature>
<dbReference type="PRINTS" id="PR00032">
    <property type="entry name" value="HTHARAC"/>
</dbReference>